<dbReference type="SMART" id="SM00986">
    <property type="entry name" value="UDG"/>
    <property type="match status" value="1"/>
</dbReference>
<dbReference type="PANTHER" id="PTHR33693:SF1">
    <property type="entry name" value="TYPE-4 URACIL-DNA GLYCOSYLASE"/>
    <property type="match status" value="1"/>
</dbReference>
<evidence type="ECO:0000256" key="8">
    <source>
        <dbReference type="ARBA" id="ARBA00022801"/>
    </source>
</evidence>
<keyword evidence="8" id="KW-0378">Hydrolase</keyword>
<dbReference type="Pfam" id="PF03167">
    <property type="entry name" value="UDG"/>
    <property type="match status" value="1"/>
</dbReference>
<accession>A0A4Q2U871</accession>
<evidence type="ECO:0000256" key="4">
    <source>
        <dbReference type="ARBA" id="ARBA00019403"/>
    </source>
</evidence>
<protein>
    <recommendedName>
        <fullName evidence="4">Type-4 uracil-DNA glycosylase</fullName>
        <ecNumber evidence="3">3.2.2.27</ecNumber>
    </recommendedName>
</protein>
<proteinExistence type="inferred from homology"/>
<evidence type="ECO:0000256" key="11">
    <source>
        <dbReference type="ARBA" id="ARBA00023204"/>
    </source>
</evidence>
<keyword evidence="6" id="KW-0479">Metal-binding</keyword>
<dbReference type="SMART" id="SM00987">
    <property type="entry name" value="UreE_C"/>
    <property type="match status" value="1"/>
</dbReference>
<comment type="caution">
    <text evidence="14">The sequence shown here is derived from an EMBL/GenBank/DDBJ whole genome shotgun (WGS) entry which is preliminary data.</text>
</comment>
<keyword evidence="7" id="KW-0227">DNA damage</keyword>
<gene>
    <name evidence="14" type="ORF">D3273_07735</name>
</gene>
<keyword evidence="11" id="KW-0234">DNA repair</keyword>
<dbReference type="Proteomes" id="UP000290759">
    <property type="component" value="Unassembled WGS sequence"/>
</dbReference>
<feature type="domain" description="Uracil-DNA glycosylase-like" evidence="13">
    <location>
        <begin position="122"/>
        <end position="272"/>
    </location>
</feature>
<dbReference type="CDD" id="cd10030">
    <property type="entry name" value="UDG-F4_TTUDGA_SPO1dp_like"/>
    <property type="match status" value="1"/>
</dbReference>
<name>A0A4Q2U871_9HYPH</name>
<keyword evidence="15" id="KW-1185">Reference proteome</keyword>
<keyword evidence="5" id="KW-0004">4Fe-4S</keyword>
<evidence type="ECO:0000256" key="2">
    <source>
        <dbReference type="ARBA" id="ARBA00006521"/>
    </source>
</evidence>
<evidence type="ECO:0000256" key="3">
    <source>
        <dbReference type="ARBA" id="ARBA00012030"/>
    </source>
</evidence>
<dbReference type="InterPro" id="IPR036895">
    <property type="entry name" value="Uracil-DNA_glycosylase-like_sf"/>
</dbReference>
<evidence type="ECO:0000313" key="15">
    <source>
        <dbReference type="Proteomes" id="UP000290759"/>
    </source>
</evidence>
<evidence type="ECO:0000256" key="12">
    <source>
        <dbReference type="SAM" id="MobiDB-lite"/>
    </source>
</evidence>
<dbReference type="Gene3D" id="3.40.470.10">
    <property type="entry name" value="Uracil-DNA glycosylase-like domain"/>
    <property type="match status" value="1"/>
</dbReference>
<keyword evidence="10" id="KW-0411">Iron-sulfur</keyword>
<evidence type="ECO:0000313" key="14">
    <source>
        <dbReference type="EMBL" id="RYC32612.1"/>
    </source>
</evidence>
<dbReference type="NCBIfam" id="TIGR00758">
    <property type="entry name" value="UDG_fam4"/>
    <property type="match status" value="1"/>
</dbReference>
<evidence type="ECO:0000256" key="9">
    <source>
        <dbReference type="ARBA" id="ARBA00023004"/>
    </source>
</evidence>
<evidence type="ECO:0000256" key="7">
    <source>
        <dbReference type="ARBA" id="ARBA00022763"/>
    </source>
</evidence>
<dbReference type="EMBL" id="QYBB01000006">
    <property type="protein sequence ID" value="RYC32612.1"/>
    <property type="molecule type" value="Genomic_DNA"/>
</dbReference>
<dbReference type="EC" id="3.2.2.27" evidence="3"/>
<comment type="catalytic activity">
    <reaction evidence="1">
        <text>Hydrolyzes single-stranded DNA or mismatched double-stranded DNA and polynucleotides, releasing free uracil.</text>
        <dbReference type="EC" id="3.2.2.27"/>
    </reaction>
</comment>
<evidence type="ECO:0000256" key="5">
    <source>
        <dbReference type="ARBA" id="ARBA00022485"/>
    </source>
</evidence>
<reference evidence="14 15" key="1">
    <citation type="submission" date="2018-12" db="EMBL/GenBank/DDBJ databases">
        <authorList>
            <person name="Grouzdev D.S."/>
            <person name="Krutkina M.S."/>
        </authorList>
    </citation>
    <scope>NUCLEOTIDE SEQUENCE [LARGE SCALE GENOMIC DNA]</scope>
    <source>
        <strain evidence="14 15">RmlP026</strain>
    </source>
</reference>
<keyword evidence="9" id="KW-0408">Iron</keyword>
<comment type="similarity">
    <text evidence="2">Belongs to the uracil-DNA glycosylase (UDG) superfamily. Type 4 (UDGa) family.</text>
</comment>
<dbReference type="GO" id="GO:0051539">
    <property type="term" value="F:4 iron, 4 sulfur cluster binding"/>
    <property type="evidence" value="ECO:0007669"/>
    <property type="project" value="UniProtKB-KW"/>
</dbReference>
<feature type="region of interest" description="Disordered" evidence="12">
    <location>
        <begin position="36"/>
        <end position="67"/>
    </location>
</feature>
<dbReference type="RefSeq" id="WP_129225153.1">
    <property type="nucleotide sequence ID" value="NZ_QYBB01000006.1"/>
</dbReference>
<dbReference type="AlphaFoldDB" id="A0A4Q2U871"/>
<dbReference type="GO" id="GO:0004844">
    <property type="term" value="F:uracil DNA N-glycosylase activity"/>
    <property type="evidence" value="ECO:0007669"/>
    <property type="project" value="UniProtKB-EC"/>
</dbReference>
<dbReference type="SUPFAM" id="SSF52141">
    <property type="entry name" value="Uracil-DNA glycosylase-like"/>
    <property type="match status" value="1"/>
</dbReference>
<evidence type="ECO:0000259" key="13">
    <source>
        <dbReference type="SMART" id="SM00986"/>
    </source>
</evidence>
<dbReference type="InterPro" id="IPR005273">
    <property type="entry name" value="Ura-DNA_glyco_family4"/>
</dbReference>
<dbReference type="PANTHER" id="PTHR33693">
    <property type="entry name" value="TYPE-5 URACIL-DNA GLYCOSYLASE"/>
    <property type="match status" value="1"/>
</dbReference>
<reference evidence="14 15" key="2">
    <citation type="submission" date="2019-02" db="EMBL/GenBank/DDBJ databases">
        <title>'Lichenibacterium ramalinii' gen. nov. sp. nov., 'Lichenibacterium minor' gen. nov. sp. nov.</title>
        <authorList>
            <person name="Pankratov T."/>
        </authorList>
    </citation>
    <scope>NUCLEOTIDE SEQUENCE [LARGE SCALE GENOMIC DNA]</scope>
    <source>
        <strain evidence="14 15">RmlP026</strain>
    </source>
</reference>
<evidence type="ECO:0000256" key="10">
    <source>
        <dbReference type="ARBA" id="ARBA00023014"/>
    </source>
</evidence>
<dbReference type="GO" id="GO:0046872">
    <property type="term" value="F:metal ion binding"/>
    <property type="evidence" value="ECO:0007669"/>
    <property type="project" value="UniProtKB-KW"/>
</dbReference>
<evidence type="ECO:0000256" key="6">
    <source>
        <dbReference type="ARBA" id="ARBA00022723"/>
    </source>
</evidence>
<evidence type="ECO:0000256" key="1">
    <source>
        <dbReference type="ARBA" id="ARBA00001400"/>
    </source>
</evidence>
<dbReference type="GO" id="GO:0006281">
    <property type="term" value="P:DNA repair"/>
    <property type="evidence" value="ECO:0007669"/>
    <property type="project" value="UniProtKB-KW"/>
</dbReference>
<dbReference type="InterPro" id="IPR005122">
    <property type="entry name" value="Uracil-DNA_glycosylase-like"/>
</dbReference>
<dbReference type="InterPro" id="IPR051536">
    <property type="entry name" value="UDG_Type-4/5"/>
</dbReference>
<dbReference type="OrthoDB" id="5290748at2"/>
<sequence>MTLDAATRDELEALLRWYVDMGVDIAVDAEPHDRFAEAAAAAARPEPPGEASRRAPPGPAAPGLPGLAAPPLVGGAAALSAELAARSAREAAAEARTLDELKAVLEAFEGCSLKGTATRLAFSDGDPAGRVMAVGEAPGAEEDRQGRPFSGRSGQLLDRMLAAIGLDRSAVYVANVVPWRPPGNRTPTPQEVAICRPFIARQIELADPEVLVCLGGPAAQSLLGAKEGIMRLRGRWHDYDTGTRTVRALPMLHPAYLLRTPAHKKLAWADLRALRKALDASAPNRP</sequence>
<organism evidence="14 15">
    <name type="scientific">Lichenibacterium minor</name>
    <dbReference type="NCBI Taxonomy" id="2316528"/>
    <lineage>
        <taxon>Bacteria</taxon>
        <taxon>Pseudomonadati</taxon>
        <taxon>Pseudomonadota</taxon>
        <taxon>Alphaproteobacteria</taxon>
        <taxon>Hyphomicrobiales</taxon>
        <taxon>Lichenihabitantaceae</taxon>
        <taxon>Lichenibacterium</taxon>
    </lineage>
</organism>